<accession>A0A843WB63</accession>
<evidence type="ECO:0000313" key="2">
    <source>
        <dbReference type="EMBL" id="MQM00270.1"/>
    </source>
</evidence>
<comment type="caution">
    <text evidence="2">The sequence shown here is derived from an EMBL/GenBank/DDBJ whole genome shotgun (WGS) entry which is preliminary data.</text>
</comment>
<evidence type="ECO:0000313" key="3">
    <source>
        <dbReference type="Proteomes" id="UP000652761"/>
    </source>
</evidence>
<organism evidence="2 3">
    <name type="scientific">Colocasia esculenta</name>
    <name type="common">Wild taro</name>
    <name type="synonym">Arum esculentum</name>
    <dbReference type="NCBI Taxonomy" id="4460"/>
    <lineage>
        <taxon>Eukaryota</taxon>
        <taxon>Viridiplantae</taxon>
        <taxon>Streptophyta</taxon>
        <taxon>Embryophyta</taxon>
        <taxon>Tracheophyta</taxon>
        <taxon>Spermatophyta</taxon>
        <taxon>Magnoliopsida</taxon>
        <taxon>Liliopsida</taxon>
        <taxon>Araceae</taxon>
        <taxon>Aroideae</taxon>
        <taxon>Colocasieae</taxon>
        <taxon>Colocasia</taxon>
    </lineage>
</organism>
<dbReference type="AlphaFoldDB" id="A0A843WB63"/>
<sequence length="132" mass="14426">MGVVRFGVRSRQGHVRKATGTQTIFHEELSSSGRLEDGKKVQPSISRTTENATAEDDAIRRRIQIKRRVTSTIAAVFGICRGIAQRRDKVASSISVASIGLLHLSRQAALSRQGRGVYGCRDSAQELVCHPV</sequence>
<feature type="compositionally biased region" description="Polar residues" evidence="1">
    <location>
        <begin position="43"/>
        <end position="52"/>
    </location>
</feature>
<reference evidence="2" key="1">
    <citation type="submission" date="2017-07" db="EMBL/GenBank/DDBJ databases">
        <title>Taro Niue Genome Assembly and Annotation.</title>
        <authorList>
            <person name="Atibalentja N."/>
            <person name="Keating K."/>
            <person name="Fields C.J."/>
        </authorList>
    </citation>
    <scope>NUCLEOTIDE SEQUENCE</scope>
    <source>
        <strain evidence="2">Niue_2</strain>
        <tissue evidence="2">Leaf</tissue>
    </source>
</reference>
<evidence type="ECO:0000256" key="1">
    <source>
        <dbReference type="SAM" id="MobiDB-lite"/>
    </source>
</evidence>
<name>A0A843WB63_COLES</name>
<gene>
    <name evidence="2" type="ORF">Taro_033003</name>
</gene>
<feature type="compositionally biased region" description="Basic and acidic residues" evidence="1">
    <location>
        <begin position="29"/>
        <end position="40"/>
    </location>
</feature>
<protein>
    <submittedName>
        <fullName evidence="2">Uncharacterized protein</fullName>
    </submittedName>
</protein>
<dbReference type="Proteomes" id="UP000652761">
    <property type="component" value="Unassembled WGS sequence"/>
</dbReference>
<proteinExistence type="predicted"/>
<keyword evidence="3" id="KW-1185">Reference proteome</keyword>
<dbReference type="EMBL" id="NMUH01002484">
    <property type="protein sequence ID" value="MQM00270.1"/>
    <property type="molecule type" value="Genomic_DNA"/>
</dbReference>
<feature type="region of interest" description="Disordered" evidence="1">
    <location>
        <begin position="29"/>
        <end position="53"/>
    </location>
</feature>